<proteinExistence type="predicted"/>
<gene>
    <name evidence="2" type="ORF">PMAYCL1PPCAC_14513</name>
</gene>
<comment type="caution">
    <text evidence="2">The sequence shown here is derived from an EMBL/GenBank/DDBJ whole genome shotgun (WGS) entry which is preliminary data.</text>
</comment>
<reference evidence="3" key="1">
    <citation type="submission" date="2022-10" db="EMBL/GenBank/DDBJ databases">
        <title>Genome assembly of Pristionchus species.</title>
        <authorList>
            <person name="Yoshida K."/>
            <person name="Sommer R.J."/>
        </authorList>
    </citation>
    <scope>NUCLEOTIDE SEQUENCE [LARGE SCALE GENOMIC DNA]</scope>
    <source>
        <strain evidence="3">RS5460</strain>
    </source>
</reference>
<evidence type="ECO:0000256" key="1">
    <source>
        <dbReference type="SAM" id="MobiDB-lite"/>
    </source>
</evidence>
<dbReference type="EMBL" id="BTRK01000003">
    <property type="protein sequence ID" value="GMR44318.1"/>
    <property type="molecule type" value="Genomic_DNA"/>
</dbReference>
<evidence type="ECO:0000313" key="3">
    <source>
        <dbReference type="Proteomes" id="UP001328107"/>
    </source>
</evidence>
<organism evidence="2 3">
    <name type="scientific">Pristionchus mayeri</name>
    <dbReference type="NCBI Taxonomy" id="1317129"/>
    <lineage>
        <taxon>Eukaryota</taxon>
        <taxon>Metazoa</taxon>
        <taxon>Ecdysozoa</taxon>
        <taxon>Nematoda</taxon>
        <taxon>Chromadorea</taxon>
        <taxon>Rhabditida</taxon>
        <taxon>Rhabditina</taxon>
        <taxon>Diplogasteromorpha</taxon>
        <taxon>Diplogasteroidea</taxon>
        <taxon>Neodiplogasteridae</taxon>
        <taxon>Pristionchus</taxon>
    </lineage>
</organism>
<feature type="compositionally biased region" description="Polar residues" evidence="1">
    <location>
        <begin position="20"/>
        <end position="40"/>
    </location>
</feature>
<dbReference type="AlphaFoldDB" id="A0AAN4ZN60"/>
<evidence type="ECO:0000313" key="2">
    <source>
        <dbReference type="EMBL" id="GMR44318.1"/>
    </source>
</evidence>
<keyword evidence="3" id="KW-1185">Reference proteome</keyword>
<dbReference type="Proteomes" id="UP001328107">
    <property type="component" value="Unassembled WGS sequence"/>
</dbReference>
<protein>
    <submittedName>
        <fullName evidence="2">Uncharacterized protein</fullName>
    </submittedName>
</protein>
<name>A0AAN4ZN60_9BILA</name>
<feature type="region of interest" description="Disordered" evidence="1">
    <location>
        <begin position="20"/>
        <end position="41"/>
    </location>
</feature>
<sequence length="100" mass="11184">NDQDGKQGADWIPKHAYNYNPISATPPASTTMQMQNNEEWNPSHLFSEYDQAPPVPPILSFVLPSTSEELDEVLDEGRGKELITGRASHRDSNFYVAPII</sequence>
<feature type="non-terminal residue" evidence="2">
    <location>
        <position position="1"/>
    </location>
</feature>
<accession>A0AAN4ZN60</accession>